<keyword evidence="3" id="KW-1185">Reference proteome</keyword>
<protein>
    <submittedName>
        <fullName evidence="2">Transient receptor potential cation channel trpm</fullName>
    </submittedName>
</protein>
<dbReference type="EMBL" id="JTDY01000288">
    <property type="protein sequence ID" value="KOB77896.1"/>
    <property type="molecule type" value="Genomic_DNA"/>
</dbReference>
<organism evidence="2 3">
    <name type="scientific">Operophtera brumata</name>
    <name type="common">Winter moth</name>
    <name type="synonym">Phalaena brumata</name>
    <dbReference type="NCBI Taxonomy" id="104452"/>
    <lineage>
        <taxon>Eukaryota</taxon>
        <taxon>Metazoa</taxon>
        <taxon>Ecdysozoa</taxon>
        <taxon>Arthropoda</taxon>
        <taxon>Hexapoda</taxon>
        <taxon>Insecta</taxon>
        <taxon>Pterygota</taxon>
        <taxon>Neoptera</taxon>
        <taxon>Endopterygota</taxon>
        <taxon>Lepidoptera</taxon>
        <taxon>Glossata</taxon>
        <taxon>Ditrysia</taxon>
        <taxon>Geometroidea</taxon>
        <taxon>Geometridae</taxon>
        <taxon>Larentiinae</taxon>
        <taxon>Operophtera</taxon>
    </lineage>
</organism>
<feature type="region of interest" description="Disordered" evidence="1">
    <location>
        <begin position="1"/>
        <end position="35"/>
    </location>
</feature>
<reference evidence="2 3" key="1">
    <citation type="journal article" date="2015" name="Genome Biol. Evol.">
        <title>The genome of winter moth (Operophtera brumata) provides a genomic perspective on sexual dimorphism and phenology.</title>
        <authorList>
            <person name="Derks M.F."/>
            <person name="Smit S."/>
            <person name="Salis L."/>
            <person name="Schijlen E."/>
            <person name="Bossers A."/>
            <person name="Mateman C."/>
            <person name="Pijl A.S."/>
            <person name="de Ridder D."/>
            <person name="Groenen M.A."/>
            <person name="Visser M.E."/>
            <person name="Megens H.J."/>
        </authorList>
    </citation>
    <scope>NUCLEOTIDE SEQUENCE [LARGE SCALE GENOMIC DNA]</scope>
    <source>
        <strain evidence="2">WM2013NL</strain>
        <tissue evidence="2">Head and thorax</tissue>
    </source>
</reference>
<sequence>MATMVKEKRREKKKTKEKHSARSSLPEVPEDEPSIDLAPSEVVSITTQIFENVFESSKAAVQTNISEVPFEASIQNKDYETQFKNLCGEQSTSSNEFVISEKSTEAITATETACSKDLTTQKSDQNITDIDSFNNLNARLDRMAIPDQSSEFDEARALENLHAYLTSNLNLIQESQSSPEHTMMESPSAPMFEEETPQALPQQDIIADVKPKCECMPLDEAMRLYGGTEIAAVKDMSEREEATVEAGPISGPEHPLVDLLSTFRQANVDPLMIYERVCKTKRSDEQLQLWACTIPFGIVYRRGNEERGEVILITVFRIQERAEGGEVQELDQVILTALFRAQHLTPSEQLSLALTWNRVDIARSEVFVYGQEWPPGKLSLFIKIHIKF</sequence>
<feature type="compositionally biased region" description="Basic residues" evidence="1">
    <location>
        <begin position="9"/>
        <end position="21"/>
    </location>
</feature>
<dbReference type="STRING" id="104452.A0A0L7LRR2"/>
<keyword evidence="2" id="KW-0675">Receptor</keyword>
<gene>
    <name evidence="2" type="ORF">OBRU01_03310</name>
</gene>
<accession>A0A0L7LRR2</accession>
<evidence type="ECO:0000313" key="2">
    <source>
        <dbReference type="EMBL" id="KOB77896.1"/>
    </source>
</evidence>
<dbReference type="InterPro" id="IPR050927">
    <property type="entry name" value="TRPM"/>
</dbReference>
<dbReference type="AlphaFoldDB" id="A0A0L7LRR2"/>
<comment type="caution">
    <text evidence="2">The sequence shown here is derived from an EMBL/GenBank/DDBJ whole genome shotgun (WGS) entry which is preliminary data.</text>
</comment>
<dbReference type="Proteomes" id="UP000037510">
    <property type="component" value="Unassembled WGS sequence"/>
</dbReference>
<dbReference type="GO" id="GO:0030001">
    <property type="term" value="P:metal ion transport"/>
    <property type="evidence" value="ECO:0007669"/>
    <property type="project" value="TreeGrafter"/>
</dbReference>
<dbReference type="GO" id="GO:0005261">
    <property type="term" value="F:monoatomic cation channel activity"/>
    <property type="evidence" value="ECO:0007669"/>
    <property type="project" value="TreeGrafter"/>
</dbReference>
<evidence type="ECO:0000256" key="1">
    <source>
        <dbReference type="SAM" id="MobiDB-lite"/>
    </source>
</evidence>
<evidence type="ECO:0000313" key="3">
    <source>
        <dbReference type="Proteomes" id="UP000037510"/>
    </source>
</evidence>
<dbReference type="PANTHER" id="PTHR13800">
    <property type="entry name" value="TRANSIENT RECEPTOR POTENTIAL CATION CHANNEL, SUBFAMILY M, MEMBER 6"/>
    <property type="match status" value="1"/>
</dbReference>
<dbReference type="GO" id="GO:0005886">
    <property type="term" value="C:plasma membrane"/>
    <property type="evidence" value="ECO:0007669"/>
    <property type="project" value="TreeGrafter"/>
</dbReference>
<proteinExistence type="predicted"/>
<dbReference type="PANTHER" id="PTHR13800:SF1">
    <property type="entry name" value="TRANSIENT RECEPTOR POTENTIAL CATION CHANNEL TRPM"/>
    <property type="match status" value="1"/>
</dbReference>
<name>A0A0L7LRR2_OPEBR</name>